<organism evidence="8 9">
    <name type="scientific">Homarus americanus</name>
    <name type="common">American lobster</name>
    <dbReference type="NCBI Taxonomy" id="6706"/>
    <lineage>
        <taxon>Eukaryota</taxon>
        <taxon>Metazoa</taxon>
        <taxon>Ecdysozoa</taxon>
        <taxon>Arthropoda</taxon>
        <taxon>Crustacea</taxon>
        <taxon>Multicrustacea</taxon>
        <taxon>Malacostraca</taxon>
        <taxon>Eumalacostraca</taxon>
        <taxon>Eucarida</taxon>
        <taxon>Decapoda</taxon>
        <taxon>Pleocyemata</taxon>
        <taxon>Astacidea</taxon>
        <taxon>Nephropoidea</taxon>
        <taxon>Nephropidae</taxon>
        <taxon>Homarus</taxon>
    </lineage>
</organism>
<dbReference type="SMART" id="SM00355">
    <property type="entry name" value="ZnF_C2H2"/>
    <property type="match status" value="15"/>
</dbReference>
<feature type="domain" description="C2H2-type" evidence="7">
    <location>
        <begin position="48"/>
        <end position="75"/>
    </location>
</feature>
<dbReference type="PROSITE" id="PS00028">
    <property type="entry name" value="ZINC_FINGER_C2H2_1"/>
    <property type="match status" value="10"/>
</dbReference>
<dbReference type="PROSITE" id="PS50157">
    <property type="entry name" value="ZINC_FINGER_C2H2_2"/>
    <property type="match status" value="3"/>
</dbReference>
<dbReference type="Proteomes" id="UP000747542">
    <property type="component" value="Unassembled WGS sequence"/>
</dbReference>
<protein>
    <submittedName>
        <fullName evidence="8">Zinc finger protein 26-like 1</fullName>
    </submittedName>
</protein>
<sequence>MDTSIVASPEPQDPPDPPSVETTSSLSPKPVLVRKRVKKPDRVIRLKKVCEQCGKAFNKSSKYLQHLRTHRPLQQCDKCNFKTKDTKRFRMHEISHKKANPEVRCNICNELFATEVTQRIHMKKIHNIHVCKYCDAEYDLERKLFDHLEQKHGHRREKKGYLDPEEAEYVKPINIFVDPPPANEKRQFICRLCNKESRNKYQLKIHIAQHLGVSSNKISDDFLLTQDVDHLIKEGGLCSSSFNPRDVTLESLVPICSLDMSVNSSIKSELDAPSEGNISDTLSSTSKTDTSLEILCNSMKRSFASTSTAFPTMKPLSDSFPTIKQEPCEDSSNEPDSDGDHDGTSYLSNFSVFRCGLCTLNFSTPHEYNVHVVRMHQKSKQTHVSKQMFEPKRVRPSFPCDSCKVVCRSVKTLRAHERKKHRKTFSCPACHVCHKTIARLLRHQKQKHKNKIRCRIQCGALFDTEEESFLHSKEVHNKEITKMACPYCHVEYSYEGNLINHLERCKDCPPERRPAHVCGNCDQILPNIKEYHEHAKNCKVQQKIKSEKNENKEIANKLLKLEGNAFSNYDEKSRNAVHVLELEGDTDSNGWSDKDDGKKSHSSDRYVGYVKTERAKTNKDKHSNYIDGPQKCKYCPDKFELKEDAVNHILAVHKNLITRMITEPQMCEVCGMIFKNQLCLCKHISKHYSDLGMWDVLVPPNLLDIVKVRSYCWVCKCTLRGKMKHHTNMRNENIDRLLAAEGMEMQETEPFNCSQCGDFFTTRNDFWKHIKIHLSNLPKWSHQLVGSSSSGNSPNKNTEVSECSECSLKFADKSELYQHLAVHFIEPYALPRTSHRKLVDTDSNSDKNGDLYEDSKLLIGSENEATDDEAESNANVFSLEDF</sequence>
<evidence type="ECO:0000313" key="9">
    <source>
        <dbReference type="Proteomes" id="UP000747542"/>
    </source>
</evidence>
<evidence type="ECO:0000256" key="3">
    <source>
        <dbReference type="ARBA" id="ARBA00022771"/>
    </source>
</evidence>
<dbReference type="EMBL" id="JAHLQT010020073">
    <property type="protein sequence ID" value="KAG7168567.1"/>
    <property type="molecule type" value="Genomic_DNA"/>
</dbReference>
<dbReference type="AlphaFoldDB" id="A0A8J5K2Y9"/>
<accession>A0A8J5K2Y9</accession>
<evidence type="ECO:0000256" key="5">
    <source>
        <dbReference type="PROSITE-ProRule" id="PRU00042"/>
    </source>
</evidence>
<gene>
    <name evidence="8" type="primary">Zfp26-L1</name>
    <name evidence="8" type="ORF">Hamer_G002657</name>
</gene>
<dbReference type="PANTHER" id="PTHR24379">
    <property type="entry name" value="KRAB AND ZINC FINGER DOMAIN-CONTAINING"/>
    <property type="match status" value="1"/>
</dbReference>
<dbReference type="PANTHER" id="PTHR24379:SF127">
    <property type="entry name" value="BLOODY FINGERS-RELATED"/>
    <property type="match status" value="1"/>
</dbReference>
<name>A0A8J5K2Y9_HOMAM</name>
<keyword evidence="1" id="KW-0479">Metal-binding</keyword>
<keyword evidence="3 5" id="KW-0863">Zinc-finger</keyword>
<dbReference type="Pfam" id="PF00096">
    <property type="entry name" value="zf-C2H2"/>
    <property type="match status" value="1"/>
</dbReference>
<feature type="region of interest" description="Disordered" evidence="6">
    <location>
        <begin position="1"/>
        <end position="30"/>
    </location>
</feature>
<comment type="caution">
    <text evidence="8">The sequence shown here is derived from an EMBL/GenBank/DDBJ whole genome shotgun (WGS) entry which is preliminary data.</text>
</comment>
<feature type="compositionally biased region" description="Acidic residues" evidence="6">
    <location>
        <begin position="328"/>
        <end position="337"/>
    </location>
</feature>
<keyword evidence="4" id="KW-0862">Zinc</keyword>
<feature type="domain" description="C2H2-type" evidence="7">
    <location>
        <begin position="751"/>
        <end position="778"/>
    </location>
</feature>
<evidence type="ECO:0000256" key="6">
    <source>
        <dbReference type="SAM" id="MobiDB-lite"/>
    </source>
</evidence>
<dbReference type="GO" id="GO:0000981">
    <property type="term" value="F:DNA-binding transcription factor activity, RNA polymerase II-specific"/>
    <property type="evidence" value="ECO:0007669"/>
    <property type="project" value="TreeGrafter"/>
</dbReference>
<evidence type="ECO:0000313" key="8">
    <source>
        <dbReference type="EMBL" id="KAG7168567.1"/>
    </source>
</evidence>
<keyword evidence="9" id="KW-1185">Reference proteome</keyword>
<feature type="region of interest" description="Disordered" evidence="6">
    <location>
        <begin position="315"/>
        <end position="341"/>
    </location>
</feature>
<evidence type="ECO:0000256" key="1">
    <source>
        <dbReference type="ARBA" id="ARBA00022723"/>
    </source>
</evidence>
<dbReference type="GO" id="GO:0005634">
    <property type="term" value="C:nucleus"/>
    <property type="evidence" value="ECO:0007669"/>
    <property type="project" value="TreeGrafter"/>
</dbReference>
<evidence type="ECO:0000259" key="7">
    <source>
        <dbReference type="PROSITE" id="PS50157"/>
    </source>
</evidence>
<evidence type="ECO:0000256" key="4">
    <source>
        <dbReference type="ARBA" id="ARBA00022833"/>
    </source>
</evidence>
<keyword evidence="2" id="KW-0677">Repeat</keyword>
<dbReference type="GO" id="GO:0000977">
    <property type="term" value="F:RNA polymerase II transcription regulatory region sequence-specific DNA binding"/>
    <property type="evidence" value="ECO:0007669"/>
    <property type="project" value="TreeGrafter"/>
</dbReference>
<proteinExistence type="predicted"/>
<evidence type="ECO:0000256" key="2">
    <source>
        <dbReference type="ARBA" id="ARBA00022737"/>
    </source>
</evidence>
<dbReference type="OrthoDB" id="6380071at2759"/>
<dbReference type="GO" id="GO:0008270">
    <property type="term" value="F:zinc ion binding"/>
    <property type="evidence" value="ECO:0007669"/>
    <property type="project" value="UniProtKB-KW"/>
</dbReference>
<dbReference type="InterPro" id="IPR013087">
    <property type="entry name" value="Znf_C2H2_type"/>
</dbReference>
<reference evidence="8" key="1">
    <citation type="journal article" date="2021" name="Sci. Adv.">
        <title>The American lobster genome reveals insights on longevity, neural, and immune adaptations.</title>
        <authorList>
            <person name="Polinski J.M."/>
            <person name="Zimin A.V."/>
            <person name="Clark K.F."/>
            <person name="Kohn A.B."/>
            <person name="Sadowski N."/>
            <person name="Timp W."/>
            <person name="Ptitsyn A."/>
            <person name="Khanna P."/>
            <person name="Romanova D.Y."/>
            <person name="Williams P."/>
            <person name="Greenwood S.J."/>
            <person name="Moroz L.L."/>
            <person name="Walt D.R."/>
            <person name="Bodnar A.G."/>
        </authorList>
    </citation>
    <scope>NUCLEOTIDE SEQUENCE</scope>
    <source>
        <strain evidence="8">GMGI-L3</strain>
    </source>
</reference>
<feature type="domain" description="C2H2-type" evidence="7">
    <location>
        <begin position="801"/>
        <end position="828"/>
    </location>
</feature>